<evidence type="ECO:0000313" key="4">
    <source>
        <dbReference type="Proteomes" id="UP000033774"/>
    </source>
</evidence>
<name>A0A0F3IQA7_9PROT</name>
<keyword evidence="4" id="KW-1185">Reference proteome</keyword>
<dbReference type="EMBL" id="LAJY01000445">
    <property type="protein sequence ID" value="KJV08797.1"/>
    <property type="molecule type" value="Genomic_DNA"/>
</dbReference>
<accession>A0A0F3IQA7</accession>
<sequence>MRANILHSIVLSALLLALTGCQSRPKPTFLNYAQLDNAQRQALTNHYTPDAIKAREEEEQGRQRQWGDQFTVYAKREPDDPPPQFQYNNSLEEEAHRNRAQRKSKADSGCNCRVKPFKAVKRAFGL</sequence>
<reference evidence="3 4" key="1">
    <citation type="submission" date="2015-03" db="EMBL/GenBank/DDBJ databases">
        <title>Draft genome sequence of Elstera litoralis.</title>
        <authorList>
            <person name="Rahalkar M.C."/>
            <person name="Dhakephalkar P.K."/>
            <person name="Pore S.D."/>
            <person name="Arora P."/>
            <person name="Kapse N.G."/>
            <person name="Pandit P.S."/>
        </authorList>
    </citation>
    <scope>NUCLEOTIDE SEQUENCE [LARGE SCALE GENOMIC DNA]</scope>
    <source>
        <strain evidence="3 4">Dia-1</strain>
    </source>
</reference>
<organism evidence="3 4">
    <name type="scientific">Elstera litoralis</name>
    <dbReference type="NCBI Taxonomy" id="552518"/>
    <lineage>
        <taxon>Bacteria</taxon>
        <taxon>Pseudomonadati</taxon>
        <taxon>Pseudomonadota</taxon>
        <taxon>Alphaproteobacteria</taxon>
        <taxon>Rhodospirillales</taxon>
        <taxon>Rhodospirillaceae</taxon>
        <taxon>Elstera</taxon>
    </lineage>
</organism>
<feature type="region of interest" description="Disordered" evidence="1">
    <location>
        <begin position="55"/>
        <end position="110"/>
    </location>
</feature>
<gene>
    <name evidence="3" type="ORF">VZ95_15500</name>
</gene>
<proteinExistence type="predicted"/>
<feature type="chain" id="PRO_5002462687" description="Lipoprotein" evidence="2">
    <location>
        <begin position="24"/>
        <end position="126"/>
    </location>
</feature>
<evidence type="ECO:0000313" key="3">
    <source>
        <dbReference type="EMBL" id="KJV08797.1"/>
    </source>
</evidence>
<dbReference type="RefSeq" id="WP_045776665.1">
    <property type="nucleotide sequence ID" value="NZ_LAJY01000445.1"/>
</dbReference>
<feature type="signal peptide" evidence="2">
    <location>
        <begin position="1"/>
        <end position="23"/>
    </location>
</feature>
<evidence type="ECO:0008006" key="5">
    <source>
        <dbReference type="Google" id="ProtNLM"/>
    </source>
</evidence>
<dbReference type="Proteomes" id="UP000033774">
    <property type="component" value="Unassembled WGS sequence"/>
</dbReference>
<dbReference type="AlphaFoldDB" id="A0A0F3IQA7"/>
<evidence type="ECO:0000256" key="2">
    <source>
        <dbReference type="SAM" id="SignalP"/>
    </source>
</evidence>
<evidence type="ECO:0000256" key="1">
    <source>
        <dbReference type="SAM" id="MobiDB-lite"/>
    </source>
</evidence>
<dbReference type="PROSITE" id="PS51257">
    <property type="entry name" value="PROKAR_LIPOPROTEIN"/>
    <property type="match status" value="1"/>
</dbReference>
<protein>
    <recommendedName>
        <fullName evidence="5">Lipoprotein</fullName>
    </recommendedName>
</protein>
<comment type="caution">
    <text evidence="3">The sequence shown here is derived from an EMBL/GenBank/DDBJ whole genome shotgun (WGS) entry which is preliminary data.</text>
</comment>
<keyword evidence="2" id="KW-0732">Signal</keyword>